<dbReference type="AlphaFoldDB" id="L1MA32"/>
<dbReference type="Pfam" id="PF00581">
    <property type="entry name" value="Rhodanese"/>
    <property type="match status" value="1"/>
</dbReference>
<dbReference type="InterPro" id="IPR001763">
    <property type="entry name" value="Rhodanese-like_dom"/>
</dbReference>
<dbReference type="CDD" id="cd00158">
    <property type="entry name" value="RHOD"/>
    <property type="match status" value="1"/>
</dbReference>
<reference evidence="2 3" key="1">
    <citation type="submission" date="2012-05" db="EMBL/GenBank/DDBJ databases">
        <authorList>
            <person name="Weinstock G."/>
            <person name="Sodergren E."/>
            <person name="Lobos E.A."/>
            <person name="Fulton L."/>
            <person name="Fulton R."/>
            <person name="Courtney L."/>
            <person name="Fronick C."/>
            <person name="O'Laughlin M."/>
            <person name="Godfrey J."/>
            <person name="Wilson R.M."/>
            <person name="Miner T."/>
            <person name="Farmer C."/>
            <person name="Delehaunty K."/>
            <person name="Cordes M."/>
            <person name="Minx P."/>
            <person name="Tomlinson C."/>
            <person name="Chen J."/>
            <person name="Wollam A."/>
            <person name="Pepin K.H."/>
            <person name="Bhonagiri V."/>
            <person name="Zhang X."/>
            <person name="Suruliraj S."/>
            <person name="Warren W."/>
            <person name="Mitreva M."/>
            <person name="Mardis E.R."/>
            <person name="Wilson R.K."/>
        </authorList>
    </citation>
    <scope>NUCLEOTIDE SEQUENCE [LARGE SCALE GENOMIC DNA]</scope>
    <source>
        <strain evidence="2 3">F0235</strain>
    </source>
</reference>
<gene>
    <name evidence="2" type="ORF">HMPREF9997_02563</name>
</gene>
<feature type="domain" description="Rhodanese" evidence="1">
    <location>
        <begin position="9"/>
        <end position="95"/>
    </location>
</feature>
<comment type="caution">
    <text evidence="2">The sequence shown here is derived from an EMBL/GenBank/DDBJ whole genome shotgun (WGS) entry which is preliminary data.</text>
</comment>
<accession>L1MA32</accession>
<dbReference type="Gene3D" id="3.40.250.10">
    <property type="entry name" value="Rhodanese-like domain"/>
    <property type="match status" value="1"/>
</dbReference>
<name>L1MA32_9CORY</name>
<protein>
    <submittedName>
        <fullName evidence="2">Rhodanese-like protein</fullName>
    </submittedName>
</protein>
<dbReference type="InterPro" id="IPR036873">
    <property type="entry name" value="Rhodanese-like_dom_sf"/>
</dbReference>
<sequence>MKSVTVTEVPDEAQLIDVREPDEYAAGHAQHAINIPMSEFAQRVGEVDANRDVYVICLSGGRSARVCEYLDAHDIACINVEGGTSAWEAAGLPMS</sequence>
<proteinExistence type="predicted"/>
<dbReference type="STRING" id="1035195.HMPREF9997_02563"/>
<dbReference type="PANTHER" id="PTHR43031">
    <property type="entry name" value="FAD-DEPENDENT OXIDOREDUCTASE"/>
    <property type="match status" value="1"/>
</dbReference>
<dbReference type="SUPFAM" id="SSF52821">
    <property type="entry name" value="Rhodanese/Cell cycle control phosphatase"/>
    <property type="match status" value="1"/>
</dbReference>
<dbReference type="EMBL" id="AMEM01000041">
    <property type="protein sequence ID" value="EKX87786.1"/>
    <property type="molecule type" value="Genomic_DNA"/>
</dbReference>
<organism evidence="2 3">
    <name type="scientific">Corynebacterium durum F0235</name>
    <dbReference type="NCBI Taxonomy" id="1035195"/>
    <lineage>
        <taxon>Bacteria</taxon>
        <taxon>Bacillati</taxon>
        <taxon>Actinomycetota</taxon>
        <taxon>Actinomycetes</taxon>
        <taxon>Mycobacteriales</taxon>
        <taxon>Corynebacteriaceae</taxon>
        <taxon>Corynebacterium</taxon>
    </lineage>
</organism>
<dbReference type="InterPro" id="IPR050229">
    <property type="entry name" value="GlpE_sulfurtransferase"/>
</dbReference>
<dbReference type="RefSeq" id="WP_006062367.1">
    <property type="nucleotide sequence ID" value="NZ_KB290824.1"/>
</dbReference>
<evidence type="ECO:0000259" key="1">
    <source>
        <dbReference type="PROSITE" id="PS50206"/>
    </source>
</evidence>
<dbReference type="PATRIC" id="fig|1035195.3.peg.2289"/>
<dbReference type="OrthoDB" id="9800872at2"/>
<dbReference type="PANTHER" id="PTHR43031:SF17">
    <property type="entry name" value="SULFURTRANSFERASE YTWF-RELATED"/>
    <property type="match status" value="1"/>
</dbReference>
<dbReference type="Proteomes" id="UP000010445">
    <property type="component" value="Unassembled WGS sequence"/>
</dbReference>
<dbReference type="PROSITE" id="PS50206">
    <property type="entry name" value="RHODANESE_3"/>
    <property type="match status" value="1"/>
</dbReference>
<evidence type="ECO:0000313" key="3">
    <source>
        <dbReference type="Proteomes" id="UP000010445"/>
    </source>
</evidence>
<evidence type="ECO:0000313" key="2">
    <source>
        <dbReference type="EMBL" id="EKX87786.1"/>
    </source>
</evidence>
<dbReference type="SMART" id="SM00450">
    <property type="entry name" value="RHOD"/>
    <property type="match status" value="1"/>
</dbReference>
<dbReference type="eggNOG" id="COG0607">
    <property type="taxonomic scope" value="Bacteria"/>
</dbReference>
<dbReference type="HOGENOM" id="CLU_089574_13_0_11"/>
<keyword evidence="3" id="KW-1185">Reference proteome</keyword>